<reference evidence="2 3" key="1">
    <citation type="submission" date="2020-05" db="EMBL/GenBank/DDBJ databases">
        <title>Compete genome of Limnobacter sp. SAORIC-580.</title>
        <authorList>
            <person name="Song J."/>
            <person name="Cho J.-C."/>
        </authorList>
    </citation>
    <scope>NUCLEOTIDE SEQUENCE [LARGE SCALE GENOMIC DNA]</scope>
    <source>
        <strain evidence="2 3">SAORIC-580</strain>
    </source>
</reference>
<proteinExistence type="predicted"/>
<gene>
    <name evidence="2" type="primary">tsaB</name>
    <name evidence="2" type="ORF">HKT17_08985</name>
</gene>
<dbReference type="InterPro" id="IPR022496">
    <property type="entry name" value="T6A_TsaB"/>
</dbReference>
<dbReference type="Pfam" id="PF00814">
    <property type="entry name" value="TsaD"/>
    <property type="match status" value="1"/>
</dbReference>
<dbReference type="Proteomes" id="UP000501130">
    <property type="component" value="Chromosome"/>
</dbReference>
<dbReference type="RefSeq" id="WP_171099477.1">
    <property type="nucleotide sequence ID" value="NZ_CP053084.1"/>
</dbReference>
<dbReference type="NCBIfam" id="TIGR03725">
    <property type="entry name" value="T6A_YeaZ"/>
    <property type="match status" value="1"/>
</dbReference>
<accession>A0ABX6N602</accession>
<dbReference type="InterPro" id="IPR043129">
    <property type="entry name" value="ATPase_NBD"/>
</dbReference>
<dbReference type="Gene3D" id="3.30.420.40">
    <property type="match status" value="1"/>
</dbReference>
<evidence type="ECO:0000313" key="3">
    <source>
        <dbReference type="Proteomes" id="UP000501130"/>
    </source>
</evidence>
<dbReference type="EMBL" id="CP053084">
    <property type="protein sequence ID" value="QJR29834.1"/>
    <property type="molecule type" value="Genomic_DNA"/>
</dbReference>
<organism evidence="2 3">
    <name type="scientific">Limnobacter profundi</name>
    <dbReference type="NCBI Taxonomy" id="2732163"/>
    <lineage>
        <taxon>Bacteria</taxon>
        <taxon>Pseudomonadati</taxon>
        <taxon>Pseudomonadota</taxon>
        <taxon>Betaproteobacteria</taxon>
        <taxon>Burkholderiales</taxon>
        <taxon>Burkholderiaceae</taxon>
        <taxon>Limnobacter</taxon>
    </lineage>
</organism>
<evidence type="ECO:0000313" key="2">
    <source>
        <dbReference type="EMBL" id="QJR29834.1"/>
    </source>
</evidence>
<dbReference type="InterPro" id="IPR000905">
    <property type="entry name" value="Gcp-like_dom"/>
</dbReference>
<evidence type="ECO:0000259" key="1">
    <source>
        <dbReference type="Pfam" id="PF00814"/>
    </source>
</evidence>
<name>A0ABX6N602_9BURK</name>
<protein>
    <submittedName>
        <fullName evidence="2">tRNA (Adenosine(37)-N6)-threonylcarbamoyltransferase complex dimerization subunit type 1 TsaB</fullName>
    </submittedName>
</protein>
<feature type="domain" description="Gcp-like" evidence="1">
    <location>
        <begin position="46"/>
        <end position="139"/>
    </location>
</feature>
<dbReference type="SUPFAM" id="SSF53067">
    <property type="entry name" value="Actin-like ATPase domain"/>
    <property type="match status" value="2"/>
</dbReference>
<sequence length="233" mass="25061">MVSRFILAISTSSGVAKVAAATEPLELNAHAADLFNFEITDYKSQSTQLLPLIQQHLELGNLKPAQCAAIAVDIGPGGFTSLRTACGIAQGLAVAWQVPTVPLSSFECMLPARQQELPVTVLMDARLHEIYAACIQRTAQGTAWVKPPHLLAMHELQKIQGPAVCDAHLYAQLHNPGPDVLLGAVCAIRLAQLAWQEFLAGRVAAPFDCQPLYVRDKVAQTTTERLALKHGAV</sequence>
<keyword evidence="3" id="KW-1185">Reference proteome</keyword>